<evidence type="ECO:0000313" key="3">
    <source>
        <dbReference type="Proteomes" id="UP000233742"/>
    </source>
</evidence>
<proteinExistence type="predicted"/>
<dbReference type="AlphaFoldDB" id="A0A2K9EQ67"/>
<organism evidence="2 3">
    <name type="scientific">Paracoccus tegillarcae</name>
    <dbReference type="NCBI Taxonomy" id="1529068"/>
    <lineage>
        <taxon>Bacteria</taxon>
        <taxon>Pseudomonadati</taxon>
        <taxon>Pseudomonadota</taxon>
        <taxon>Alphaproteobacteria</taxon>
        <taxon>Rhodobacterales</taxon>
        <taxon>Paracoccaceae</taxon>
        <taxon>Paracoccus</taxon>
    </lineage>
</organism>
<protein>
    <recommendedName>
        <fullName evidence="4">Lipoprotein</fullName>
    </recommendedName>
</protein>
<name>A0A2K9EQ67_9RHOB</name>
<dbReference type="EMBL" id="CP025408">
    <property type="protein sequence ID" value="AUH32876.1"/>
    <property type="molecule type" value="Genomic_DNA"/>
</dbReference>
<reference evidence="2 3" key="1">
    <citation type="submission" date="2017-12" db="EMBL/GenBank/DDBJ databases">
        <authorList>
            <person name="Hurst M.R.H."/>
        </authorList>
    </citation>
    <scope>NUCLEOTIDE SEQUENCE [LARGE SCALE GENOMIC DNA]</scope>
    <source>
        <strain evidence="2 3">BM15</strain>
    </source>
</reference>
<sequence>MKYLSSSLAVLCIAACAPTTLEPAGGGWGDAPPVTAADYALRDAATFSLTGQESLAEAGAIIQSALANPPGETVEGNYTEDLDIYSGAIIGLPRGAVVMTRENLSDDSVRSEQHVIEFDVSDETGAASATVYGIRFKCREGRGPTDWTAQLCS</sequence>
<evidence type="ECO:0008006" key="4">
    <source>
        <dbReference type="Google" id="ProtNLM"/>
    </source>
</evidence>
<dbReference type="Proteomes" id="UP000233742">
    <property type="component" value="Chromosome"/>
</dbReference>
<keyword evidence="1" id="KW-0732">Signal</keyword>
<evidence type="ECO:0000313" key="2">
    <source>
        <dbReference type="EMBL" id="AUH32876.1"/>
    </source>
</evidence>
<dbReference type="KEGG" id="paro:CUV01_05270"/>
<dbReference type="RefSeq" id="WP_101459550.1">
    <property type="nucleotide sequence ID" value="NZ_CP025408.1"/>
</dbReference>
<feature type="signal peptide" evidence="1">
    <location>
        <begin position="1"/>
        <end position="17"/>
    </location>
</feature>
<keyword evidence="3" id="KW-1185">Reference proteome</keyword>
<dbReference type="OrthoDB" id="7774421at2"/>
<feature type="chain" id="PRO_5014979131" description="Lipoprotein" evidence="1">
    <location>
        <begin position="18"/>
        <end position="153"/>
    </location>
</feature>
<gene>
    <name evidence="2" type="ORF">CUV01_05270</name>
</gene>
<evidence type="ECO:0000256" key="1">
    <source>
        <dbReference type="SAM" id="SignalP"/>
    </source>
</evidence>
<accession>A0A2K9EQ67</accession>